<evidence type="ECO:0000313" key="7">
    <source>
        <dbReference type="EMBL" id="NMP24711.1"/>
    </source>
</evidence>
<dbReference type="GO" id="GO:0016887">
    <property type="term" value="F:ATP hydrolysis activity"/>
    <property type="evidence" value="ECO:0007669"/>
    <property type="project" value="InterPro"/>
</dbReference>
<dbReference type="InterPro" id="IPR003439">
    <property type="entry name" value="ABC_transporter-like_ATP-bd"/>
</dbReference>
<keyword evidence="2" id="KW-0813">Transport</keyword>
<dbReference type="GO" id="GO:1900753">
    <property type="term" value="P:doxorubicin transport"/>
    <property type="evidence" value="ECO:0007669"/>
    <property type="project" value="InterPro"/>
</dbReference>
<comment type="caution">
    <text evidence="7">The sequence shown here is derived from an EMBL/GenBank/DDBJ whole genome shotgun (WGS) entry which is preliminary data.</text>
</comment>
<dbReference type="Pfam" id="PF00005">
    <property type="entry name" value="ABC_tran"/>
    <property type="match status" value="1"/>
</dbReference>
<dbReference type="GO" id="GO:0043215">
    <property type="term" value="P:daunorubicin transport"/>
    <property type="evidence" value="ECO:0007669"/>
    <property type="project" value="InterPro"/>
</dbReference>
<dbReference type="InterPro" id="IPR005894">
    <property type="entry name" value="DrrA"/>
</dbReference>
<evidence type="ECO:0000256" key="1">
    <source>
        <dbReference type="ARBA" id="ARBA00004413"/>
    </source>
</evidence>
<dbReference type="PROSITE" id="PS50893">
    <property type="entry name" value="ABC_TRANSPORTER_2"/>
    <property type="match status" value="1"/>
</dbReference>
<protein>
    <submittedName>
        <fullName evidence="7">ATP-binding cassette domain-containing protein</fullName>
    </submittedName>
</protein>
<comment type="subcellular location">
    <subcellularLocation>
        <location evidence="1">Cell membrane</location>
        <topology evidence="1">Peripheral membrane protein</topology>
        <orientation evidence="1">Cytoplasmic side</orientation>
    </subcellularLocation>
</comment>
<sequence>MLAATGLAKTFQSKRRRVQAVNNIALEAAKGTVVGLLGPNGAGKTTTMRMLTTLLPIDSGDVRIAGYDVRREPARVRTRIGYVSQAGGADDTLTARENLQLQARLYGVSARDAADRAGRLIQQLELGDYADRAVKTYSGGQRRRLEVAMGIIHDPAVLFLDEPSTGLDPQSRAHLWEHIRRLAQAGMTVVLTTHYLDEADALCQRVYIIDHGEVVIEGDPAQLKRQVAGEAILWSWPTDDAAQLALSVLTQDPAVRDVVRENTTVRVYVDNGAAVLADLLHRLEAAGVRPATVQLNQPSLDDVFFRTTGRSLRDQTVPGEVSP</sequence>
<dbReference type="EMBL" id="JABBVZ010000139">
    <property type="protein sequence ID" value="NMP24711.1"/>
    <property type="molecule type" value="Genomic_DNA"/>
</dbReference>
<gene>
    <name evidence="7" type="ORF">HIJ39_20600</name>
</gene>
<dbReference type="Pfam" id="PF13732">
    <property type="entry name" value="DrrA1-3_C"/>
    <property type="match status" value="1"/>
</dbReference>
<reference evidence="7 8" key="1">
    <citation type="submission" date="2020-04" db="EMBL/GenBank/DDBJ databases">
        <authorList>
            <person name="Zhang R."/>
            <person name="Schippers A."/>
        </authorList>
    </citation>
    <scope>NUCLEOTIDE SEQUENCE [LARGE SCALE GENOMIC DNA]</scope>
    <source>
        <strain evidence="7 8">DSM 109850</strain>
    </source>
</reference>
<proteinExistence type="inferred from homology"/>
<feature type="domain" description="ABC transporter" evidence="6">
    <location>
        <begin position="2"/>
        <end position="236"/>
    </location>
</feature>
<keyword evidence="8" id="KW-1185">Reference proteome</keyword>
<evidence type="ECO:0000259" key="6">
    <source>
        <dbReference type="PROSITE" id="PS50893"/>
    </source>
</evidence>
<evidence type="ECO:0000256" key="2">
    <source>
        <dbReference type="ARBA" id="ARBA00022448"/>
    </source>
</evidence>
<dbReference type="Gene3D" id="3.40.50.300">
    <property type="entry name" value="P-loop containing nucleotide triphosphate hydrolases"/>
    <property type="match status" value="1"/>
</dbReference>
<evidence type="ECO:0000256" key="3">
    <source>
        <dbReference type="ARBA" id="ARBA00022741"/>
    </source>
</evidence>
<dbReference type="GO" id="GO:0005886">
    <property type="term" value="C:plasma membrane"/>
    <property type="evidence" value="ECO:0007669"/>
    <property type="project" value="UniProtKB-SubCell"/>
</dbReference>
<accession>A0A7Y0L7M0</accession>
<dbReference type="SUPFAM" id="SSF52540">
    <property type="entry name" value="P-loop containing nucleoside triphosphate hydrolases"/>
    <property type="match status" value="1"/>
</dbReference>
<dbReference type="InterPro" id="IPR003593">
    <property type="entry name" value="AAA+_ATPase"/>
</dbReference>
<dbReference type="AlphaFoldDB" id="A0A7Y0L7M0"/>
<evidence type="ECO:0000256" key="5">
    <source>
        <dbReference type="ARBA" id="ARBA00049985"/>
    </source>
</evidence>
<dbReference type="NCBIfam" id="TIGR01188">
    <property type="entry name" value="drrA"/>
    <property type="match status" value="1"/>
</dbReference>
<dbReference type="PROSITE" id="PS00211">
    <property type="entry name" value="ABC_TRANSPORTER_1"/>
    <property type="match status" value="1"/>
</dbReference>
<dbReference type="Proteomes" id="UP000533476">
    <property type="component" value="Unassembled WGS sequence"/>
</dbReference>
<dbReference type="InterPro" id="IPR017871">
    <property type="entry name" value="ABC_transporter-like_CS"/>
</dbReference>
<comment type="similarity">
    <text evidence="5">Belongs to the ABC transporter superfamily. Drug exporter-1 (DrugE1) (TC 3.A.1.105) family.</text>
</comment>
<dbReference type="InterPro" id="IPR027417">
    <property type="entry name" value="P-loop_NTPase"/>
</dbReference>
<dbReference type="InterPro" id="IPR025302">
    <property type="entry name" value="DrrA1/2-like_C"/>
</dbReference>
<dbReference type="PANTHER" id="PTHR43582">
    <property type="entry name" value="LINEARMYCIN RESISTANCE ATP-BINDING PROTEIN LNRL"/>
    <property type="match status" value="1"/>
</dbReference>
<dbReference type="GO" id="GO:0005524">
    <property type="term" value="F:ATP binding"/>
    <property type="evidence" value="ECO:0007669"/>
    <property type="project" value="UniProtKB-KW"/>
</dbReference>
<evidence type="ECO:0000313" key="8">
    <source>
        <dbReference type="Proteomes" id="UP000533476"/>
    </source>
</evidence>
<dbReference type="PANTHER" id="PTHR43582:SF5">
    <property type="entry name" value="ABC TRANSPORTER"/>
    <property type="match status" value="1"/>
</dbReference>
<keyword evidence="3" id="KW-0547">Nucleotide-binding</keyword>
<keyword evidence="4 7" id="KW-0067">ATP-binding</keyword>
<name>A0A7Y0L7M0_9FIRM</name>
<dbReference type="SMART" id="SM00382">
    <property type="entry name" value="AAA"/>
    <property type="match status" value="1"/>
</dbReference>
<organism evidence="7 8">
    <name type="scientific">Sulfobacillus harzensis</name>
    <dbReference type="NCBI Taxonomy" id="2729629"/>
    <lineage>
        <taxon>Bacteria</taxon>
        <taxon>Bacillati</taxon>
        <taxon>Bacillota</taxon>
        <taxon>Clostridia</taxon>
        <taxon>Eubacteriales</taxon>
        <taxon>Clostridiales Family XVII. Incertae Sedis</taxon>
        <taxon>Sulfobacillus</taxon>
    </lineage>
</organism>
<evidence type="ECO:0000256" key="4">
    <source>
        <dbReference type="ARBA" id="ARBA00022840"/>
    </source>
</evidence>